<dbReference type="AlphaFoldDB" id="A0A6A4RNR1"/>
<dbReference type="Pfam" id="PF11412">
    <property type="entry name" value="DsbD_N"/>
    <property type="match status" value="1"/>
</dbReference>
<sequence length="268" mass="28324">MKQALQLISAGLLSIAVPAQASSGSEPFVEIEVIDGGLSAQGTYIGALRVTLQDGWKTYWRSPGDSGIPPSFTWRGSRNVGEMSITWPTPEVIMSGGFQTIGYHNQLVLPVEITPQSSNKPVRLKGRMELGICKDVCVPAELKFDHQMDPEAGRHPAIAAALANRPYSASEAGVKAAKCTLSPTKYGMRVEARITMPSAGGTEVAVIEPGSQQIYAGDTTTQRTGGILTASTEFLPATTGAFALDRSQLRITVLGSHHAVDIQGCTAG</sequence>
<feature type="domain" description="Thiol:disulfide interchange protein DsbD N-terminal" evidence="2">
    <location>
        <begin position="45"/>
        <end position="144"/>
    </location>
</feature>
<dbReference type="Proteomes" id="UP000441586">
    <property type="component" value="Unassembled WGS sequence"/>
</dbReference>
<dbReference type="RefSeq" id="WP_158976737.1">
    <property type="nucleotide sequence ID" value="NZ_WSFO01000001.1"/>
</dbReference>
<feature type="signal peptide" evidence="1">
    <location>
        <begin position="1"/>
        <end position="21"/>
    </location>
</feature>
<keyword evidence="1" id="KW-0732">Signal</keyword>
<gene>
    <name evidence="3" type="ORF">GP644_02330</name>
</gene>
<evidence type="ECO:0000259" key="2">
    <source>
        <dbReference type="Pfam" id="PF11412"/>
    </source>
</evidence>
<evidence type="ECO:0000313" key="3">
    <source>
        <dbReference type="EMBL" id="KAE9632631.1"/>
    </source>
</evidence>
<reference evidence="3 4" key="1">
    <citation type="submission" date="2019-12" db="EMBL/GenBank/DDBJ databases">
        <authorList>
            <person name="Zhang Y.-J."/>
        </authorList>
    </citation>
    <scope>NUCLEOTIDE SEQUENCE [LARGE SCALE GENOMIC DNA]</scope>
    <source>
        <strain evidence="3 4">H18S-6</strain>
    </source>
</reference>
<proteinExistence type="predicted"/>
<evidence type="ECO:0000313" key="4">
    <source>
        <dbReference type="Proteomes" id="UP000441586"/>
    </source>
</evidence>
<protein>
    <recommendedName>
        <fullName evidence="2">Thiol:disulfide interchange protein DsbD N-terminal domain-containing protein</fullName>
    </recommendedName>
</protein>
<organism evidence="3 4">
    <name type="scientific">Parasedimentitalea maritima</name>
    <dbReference type="NCBI Taxonomy" id="2578117"/>
    <lineage>
        <taxon>Bacteria</taxon>
        <taxon>Pseudomonadati</taxon>
        <taxon>Pseudomonadota</taxon>
        <taxon>Alphaproteobacteria</taxon>
        <taxon>Rhodobacterales</taxon>
        <taxon>Paracoccaceae</taxon>
        <taxon>Parasedimentitalea</taxon>
    </lineage>
</organism>
<evidence type="ECO:0000256" key="1">
    <source>
        <dbReference type="SAM" id="SignalP"/>
    </source>
</evidence>
<accession>A0A6A4RNR1</accession>
<dbReference type="EMBL" id="WSFO01000001">
    <property type="protein sequence ID" value="KAE9632631.1"/>
    <property type="molecule type" value="Genomic_DNA"/>
</dbReference>
<dbReference type="InterPro" id="IPR028250">
    <property type="entry name" value="DsbDN"/>
</dbReference>
<comment type="caution">
    <text evidence="3">The sequence shown here is derived from an EMBL/GenBank/DDBJ whole genome shotgun (WGS) entry which is preliminary data.</text>
</comment>
<feature type="chain" id="PRO_5025581630" description="Thiol:disulfide interchange protein DsbD N-terminal domain-containing protein" evidence="1">
    <location>
        <begin position="22"/>
        <end position="268"/>
    </location>
</feature>
<name>A0A6A4RNR1_9RHOB</name>